<dbReference type="Gene3D" id="3.40.50.2300">
    <property type="match status" value="1"/>
</dbReference>
<dbReference type="Pfam" id="PF00196">
    <property type="entry name" value="GerE"/>
    <property type="match status" value="1"/>
</dbReference>
<evidence type="ECO:0000256" key="2">
    <source>
        <dbReference type="ARBA" id="ARBA00023012"/>
    </source>
</evidence>
<accession>A0A0M4NIZ7</accession>
<evidence type="ECO:0000256" key="4">
    <source>
        <dbReference type="ARBA" id="ARBA00023125"/>
    </source>
</evidence>
<evidence type="ECO:0000256" key="3">
    <source>
        <dbReference type="ARBA" id="ARBA00023015"/>
    </source>
</evidence>
<evidence type="ECO:0000256" key="1">
    <source>
        <dbReference type="ARBA" id="ARBA00022553"/>
    </source>
</evidence>
<evidence type="ECO:0000256" key="6">
    <source>
        <dbReference type="PROSITE-ProRule" id="PRU00169"/>
    </source>
</evidence>
<dbReference type="PROSITE" id="PS50043">
    <property type="entry name" value="HTH_LUXR_2"/>
    <property type="match status" value="1"/>
</dbReference>
<keyword evidence="9" id="KW-0808">Transferase</keyword>
<dbReference type="STRING" id="1705394.SP60_04800"/>
<evidence type="ECO:0000313" key="10">
    <source>
        <dbReference type="Proteomes" id="UP000058020"/>
    </source>
</evidence>
<dbReference type="SMART" id="SM00421">
    <property type="entry name" value="HTH_LUXR"/>
    <property type="match status" value="1"/>
</dbReference>
<dbReference type="InterPro" id="IPR001789">
    <property type="entry name" value="Sig_transdc_resp-reg_receiver"/>
</dbReference>
<keyword evidence="4" id="KW-0238">DNA-binding</keyword>
<dbReference type="CDD" id="cd17537">
    <property type="entry name" value="REC_FixJ"/>
    <property type="match status" value="1"/>
</dbReference>
<dbReference type="GO" id="GO:0016301">
    <property type="term" value="F:kinase activity"/>
    <property type="evidence" value="ECO:0007669"/>
    <property type="project" value="UniProtKB-KW"/>
</dbReference>
<proteinExistence type="predicted"/>
<feature type="modified residue" description="4-aspartylphosphate" evidence="6">
    <location>
        <position position="54"/>
    </location>
</feature>
<evidence type="ECO:0000313" key="9">
    <source>
        <dbReference type="EMBL" id="ALE52588.1"/>
    </source>
</evidence>
<dbReference type="PRINTS" id="PR00038">
    <property type="entry name" value="HTHLUXR"/>
</dbReference>
<dbReference type="GO" id="GO:0000160">
    <property type="term" value="P:phosphorelay signal transduction system"/>
    <property type="evidence" value="ECO:0007669"/>
    <property type="project" value="UniProtKB-KW"/>
</dbReference>
<dbReference type="InterPro" id="IPR011006">
    <property type="entry name" value="CheY-like_superfamily"/>
</dbReference>
<dbReference type="InterPro" id="IPR016032">
    <property type="entry name" value="Sig_transdc_resp-reg_C-effctor"/>
</dbReference>
<sequence length="204" mass="23101">MNKATIFIIDDDQQVRAALSLLMESVGWKVKLFATAVSFLEQFDGDIPGCIITDIRMPMMSGLDLQIKLKEYRISPPVLMITGHGDITMAVRAIKEGALDFIEKPFNNQYLLDRVHQAIEIDSDNREAVLRVLKVKEKYNQLTDKEKQVFGWIIKGALSKQIAEEVFVTQSAVEARRSKIMEKMNADNISDLMKMAMVMGMVNT</sequence>
<dbReference type="SUPFAM" id="SSF46894">
    <property type="entry name" value="C-terminal effector domain of the bipartite response regulators"/>
    <property type="match status" value="1"/>
</dbReference>
<keyword evidence="9" id="KW-0418">Kinase</keyword>
<dbReference type="PROSITE" id="PS50110">
    <property type="entry name" value="RESPONSE_REGULATORY"/>
    <property type="match status" value="1"/>
</dbReference>
<dbReference type="PANTHER" id="PTHR44688">
    <property type="entry name" value="DNA-BINDING TRANSCRIPTIONAL ACTIVATOR DEVR_DOSR"/>
    <property type="match status" value="1"/>
</dbReference>
<keyword evidence="3" id="KW-0805">Transcription regulation</keyword>
<dbReference type="OrthoDB" id="9802186at2"/>
<evidence type="ECO:0000259" key="8">
    <source>
        <dbReference type="PROSITE" id="PS50110"/>
    </source>
</evidence>
<dbReference type="CDD" id="cd06170">
    <property type="entry name" value="LuxR_C_like"/>
    <property type="match status" value="1"/>
</dbReference>
<reference evidence="9 10" key="1">
    <citation type="journal article" date="2015" name="Genome Announc.">
        <title>Genome Sequence of 'Candidatus Thioglobus autotrophica' Strain EF1, a Chemoautotroph from the SUP05 Clade of Marine Gammaproteobacteria.</title>
        <authorList>
            <person name="Shah V."/>
            <person name="Morris R.M."/>
        </authorList>
    </citation>
    <scope>NUCLEOTIDE SEQUENCE [LARGE SCALE GENOMIC DNA]</scope>
    <source>
        <strain evidence="9 10">EF1</strain>
    </source>
</reference>
<dbReference type="PATRIC" id="fig|1705394.5.peg.961"/>
<evidence type="ECO:0000259" key="7">
    <source>
        <dbReference type="PROSITE" id="PS50043"/>
    </source>
</evidence>
<evidence type="ECO:0000256" key="5">
    <source>
        <dbReference type="ARBA" id="ARBA00023163"/>
    </source>
</evidence>
<dbReference type="FunFam" id="3.40.50.2300:FF:000018">
    <property type="entry name" value="DNA-binding transcriptional regulator NtrC"/>
    <property type="match status" value="1"/>
</dbReference>
<dbReference type="Proteomes" id="UP000058020">
    <property type="component" value="Chromosome"/>
</dbReference>
<protein>
    <submittedName>
        <fullName evidence="9">Histidine kinase</fullName>
    </submittedName>
</protein>
<name>A0A0M4NIZ7_9GAMM</name>
<dbReference type="InterPro" id="IPR000792">
    <property type="entry name" value="Tscrpt_reg_LuxR_C"/>
</dbReference>
<dbReference type="SMART" id="SM00448">
    <property type="entry name" value="REC"/>
    <property type="match status" value="1"/>
</dbReference>
<keyword evidence="1 6" id="KW-0597">Phosphoprotein</keyword>
<keyword evidence="10" id="KW-1185">Reference proteome</keyword>
<dbReference type="Gene3D" id="1.10.10.10">
    <property type="entry name" value="Winged helix-like DNA-binding domain superfamily/Winged helix DNA-binding domain"/>
    <property type="match status" value="1"/>
</dbReference>
<organism evidence="9 10">
    <name type="scientific">Candidatus Thioglobus autotrophicus</name>
    <dbReference type="NCBI Taxonomy" id="1705394"/>
    <lineage>
        <taxon>Bacteria</taxon>
        <taxon>Pseudomonadati</taxon>
        <taxon>Pseudomonadota</taxon>
        <taxon>Gammaproteobacteria</taxon>
        <taxon>Candidatus Pseudothioglobaceae</taxon>
        <taxon>Candidatus Thioglobus</taxon>
    </lineage>
</organism>
<dbReference type="SUPFAM" id="SSF52172">
    <property type="entry name" value="CheY-like"/>
    <property type="match status" value="1"/>
</dbReference>
<dbReference type="EMBL" id="CP010552">
    <property type="protein sequence ID" value="ALE52588.1"/>
    <property type="molecule type" value="Genomic_DNA"/>
</dbReference>
<gene>
    <name evidence="9" type="ORF">SP60_04800</name>
</gene>
<keyword evidence="5" id="KW-0804">Transcription</keyword>
<dbReference type="RefSeq" id="WP_053951543.1">
    <property type="nucleotide sequence ID" value="NZ_CP010552.1"/>
</dbReference>
<keyword evidence="2" id="KW-0902">Two-component regulatory system</keyword>
<dbReference type="Pfam" id="PF00072">
    <property type="entry name" value="Response_reg"/>
    <property type="match status" value="1"/>
</dbReference>
<dbReference type="AlphaFoldDB" id="A0A0M4NIZ7"/>
<dbReference type="InterPro" id="IPR036388">
    <property type="entry name" value="WH-like_DNA-bd_sf"/>
</dbReference>
<dbReference type="PANTHER" id="PTHR44688:SF16">
    <property type="entry name" value="DNA-BINDING TRANSCRIPTIONAL ACTIVATOR DEVR_DOSR"/>
    <property type="match status" value="1"/>
</dbReference>
<dbReference type="KEGG" id="tho:SP60_04800"/>
<dbReference type="GO" id="GO:0003677">
    <property type="term" value="F:DNA binding"/>
    <property type="evidence" value="ECO:0007669"/>
    <property type="project" value="UniProtKB-KW"/>
</dbReference>
<feature type="domain" description="Response regulatory" evidence="8">
    <location>
        <begin position="5"/>
        <end position="119"/>
    </location>
</feature>
<dbReference type="GO" id="GO:0006355">
    <property type="term" value="P:regulation of DNA-templated transcription"/>
    <property type="evidence" value="ECO:0007669"/>
    <property type="project" value="InterPro"/>
</dbReference>
<feature type="domain" description="HTH luxR-type" evidence="7">
    <location>
        <begin position="135"/>
        <end position="200"/>
    </location>
</feature>